<feature type="repeat" description="ANK" evidence="3">
    <location>
        <begin position="1958"/>
        <end position="1994"/>
    </location>
</feature>
<dbReference type="FunFam" id="1.10.510.10:FF:001152">
    <property type="entry name" value="Uncharacterized protein"/>
    <property type="match status" value="2"/>
</dbReference>
<dbReference type="InterPro" id="IPR045133">
    <property type="entry name" value="IRE1/2-like"/>
</dbReference>
<feature type="repeat" description="ANK" evidence="3">
    <location>
        <begin position="1830"/>
        <end position="1866"/>
    </location>
</feature>
<evidence type="ECO:0000256" key="1">
    <source>
        <dbReference type="ARBA" id="ARBA00022741"/>
    </source>
</evidence>
<dbReference type="GO" id="GO:0004521">
    <property type="term" value="F:RNA endonuclease activity"/>
    <property type="evidence" value="ECO:0007669"/>
    <property type="project" value="InterPro"/>
</dbReference>
<dbReference type="InterPro" id="IPR002110">
    <property type="entry name" value="Ankyrin_rpt"/>
</dbReference>
<dbReference type="SMART" id="SM00248">
    <property type="entry name" value="ANK"/>
    <property type="match status" value="31"/>
</dbReference>
<feature type="domain" description="Protein kinase" evidence="7">
    <location>
        <begin position="1444"/>
        <end position="1717"/>
    </location>
</feature>
<accession>A0A8J2RU27</accession>
<feature type="compositionally biased region" description="Basic and acidic residues" evidence="6">
    <location>
        <begin position="1"/>
        <end position="11"/>
    </location>
</feature>
<dbReference type="Pfam" id="PF00069">
    <property type="entry name" value="Pkinase"/>
    <property type="match status" value="2"/>
</dbReference>
<protein>
    <recommendedName>
        <fullName evidence="7">Protein kinase domain-containing protein</fullName>
    </recommendedName>
</protein>
<feature type="repeat" description="ANK" evidence="3">
    <location>
        <begin position="1077"/>
        <end position="1113"/>
    </location>
</feature>
<dbReference type="PROSITE" id="PS00107">
    <property type="entry name" value="PROTEIN_KINASE_ATP"/>
    <property type="match status" value="2"/>
</dbReference>
<evidence type="ECO:0000256" key="4">
    <source>
        <dbReference type="PROSITE-ProRule" id="PRU10141"/>
    </source>
</evidence>
<dbReference type="Pfam" id="PF00023">
    <property type="entry name" value="Ank"/>
    <property type="match status" value="1"/>
</dbReference>
<dbReference type="EMBL" id="CAKKLH010000223">
    <property type="protein sequence ID" value="CAH0106345.1"/>
    <property type="molecule type" value="Genomic_DNA"/>
</dbReference>
<keyword evidence="1 4" id="KW-0547">Nucleotide-binding</keyword>
<evidence type="ECO:0000313" key="9">
    <source>
        <dbReference type="Proteomes" id="UP000789390"/>
    </source>
</evidence>
<feature type="repeat" description="ANK" evidence="3">
    <location>
        <begin position="407"/>
        <end position="443"/>
    </location>
</feature>
<dbReference type="GO" id="GO:0036498">
    <property type="term" value="P:IRE1-mediated unfolded protein response"/>
    <property type="evidence" value="ECO:0007669"/>
    <property type="project" value="TreeGrafter"/>
</dbReference>
<dbReference type="GO" id="GO:1990604">
    <property type="term" value="C:IRE1-TRAF2-ASK1 complex"/>
    <property type="evidence" value="ECO:0007669"/>
    <property type="project" value="TreeGrafter"/>
</dbReference>
<evidence type="ECO:0000313" key="8">
    <source>
        <dbReference type="EMBL" id="CAH0106345.1"/>
    </source>
</evidence>
<reference evidence="8" key="1">
    <citation type="submission" date="2021-11" db="EMBL/GenBank/DDBJ databases">
        <authorList>
            <person name="Schell T."/>
        </authorList>
    </citation>
    <scope>NUCLEOTIDE SEQUENCE</scope>
    <source>
        <strain evidence="8">M5</strain>
    </source>
</reference>
<dbReference type="PROSITE" id="PS50011">
    <property type="entry name" value="PROTEIN_KINASE_DOM"/>
    <property type="match status" value="3"/>
</dbReference>
<feature type="repeat" description="ANK" evidence="3">
    <location>
        <begin position="1227"/>
        <end position="1263"/>
    </location>
</feature>
<keyword evidence="3" id="KW-0040">ANK repeat</keyword>
<dbReference type="InterPro" id="IPR036770">
    <property type="entry name" value="Ankyrin_rpt-contain_sf"/>
</dbReference>
<evidence type="ECO:0000256" key="6">
    <source>
        <dbReference type="SAM" id="MobiDB-lite"/>
    </source>
</evidence>
<evidence type="ECO:0000259" key="7">
    <source>
        <dbReference type="PROSITE" id="PS50011"/>
    </source>
</evidence>
<dbReference type="PANTHER" id="PTHR13954:SF6">
    <property type="entry name" value="NON-SPECIFIC SERINE_THREONINE PROTEIN KINASE"/>
    <property type="match status" value="1"/>
</dbReference>
<dbReference type="PROSITE" id="PS50297">
    <property type="entry name" value="ANK_REP_REGION"/>
    <property type="match status" value="3"/>
</dbReference>
<dbReference type="SMART" id="SM00220">
    <property type="entry name" value="S_TKc"/>
    <property type="match status" value="2"/>
</dbReference>
<feature type="repeat" description="ANK" evidence="3">
    <location>
        <begin position="1264"/>
        <end position="1300"/>
    </location>
</feature>
<proteinExistence type="predicted"/>
<dbReference type="Pfam" id="PF13637">
    <property type="entry name" value="Ank_4"/>
    <property type="match status" value="1"/>
</dbReference>
<evidence type="ECO:0000256" key="3">
    <source>
        <dbReference type="PROSITE-ProRule" id="PRU00023"/>
    </source>
</evidence>
<feature type="region of interest" description="Disordered" evidence="6">
    <location>
        <begin position="1"/>
        <end position="22"/>
    </location>
</feature>
<feature type="repeat" description="ANK" evidence="3">
    <location>
        <begin position="1905"/>
        <end position="1941"/>
    </location>
</feature>
<feature type="repeat" description="ANK" evidence="3">
    <location>
        <begin position="1867"/>
        <end position="1903"/>
    </location>
</feature>
<dbReference type="GO" id="GO:0070059">
    <property type="term" value="P:intrinsic apoptotic signaling pathway in response to endoplasmic reticulum stress"/>
    <property type="evidence" value="ECO:0007669"/>
    <property type="project" value="TreeGrafter"/>
</dbReference>
<dbReference type="PROSITE" id="PS50088">
    <property type="entry name" value="ANK_REPEAT"/>
    <property type="match status" value="10"/>
</dbReference>
<dbReference type="InterPro" id="IPR011009">
    <property type="entry name" value="Kinase-like_dom_sf"/>
</dbReference>
<dbReference type="InterPro" id="IPR008271">
    <property type="entry name" value="Ser/Thr_kinase_AS"/>
</dbReference>
<feature type="binding site" evidence="4">
    <location>
        <position position="1471"/>
    </location>
    <ligand>
        <name>ATP</name>
        <dbReference type="ChEBI" id="CHEBI:30616"/>
    </ligand>
</feature>
<dbReference type="GO" id="GO:0051082">
    <property type="term" value="F:unfolded protein binding"/>
    <property type="evidence" value="ECO:0007669"/>
    <property type="project" value="TreeGrafter"/>
</dbReference>
<dbReference type="GO" id="GO:0004674">
    <property type="term" value="F:protein serine/threonine kinase activity"/>
    <property type="evidence" value="ECO:0007669"/>
    <property type="project" value="InterPro"/>
</dbReference>
<dbReference type="Proteomes" id="UP000789390">
    <property type="component" value="Unassembled WGS sequence"/>
</dbReference>
<dbReference type="Gene3D" id="1.25.40.20">
    <property type="entry name" value="Ankyrin repeat-containing domain"/>
    <property type="match status" value="11"/>
</dbReference>
<dbReference type="Pfam" id="PF12796">
    <property type="entry name" value="Ank_2"/>
    <property type="match status" value="7"/>
</dbReference>
<feature type="domain" description="Protein kinase" evidence="7">
    <location>
        <begin position="655"/>
        <end position="921"/>
    </location>
</feature>
<feature type="repeat" description="ANK" evidence="3">
    <location>
        <begin position="332"/>
        <end position="368"/>
    </location>
</feature>
<dbReference type="SUPFAM" id="SSF48403">
    <property type="entry name" value="Ankyrin repeat"/>
    <property type="match status" value="3"/>
</dbReference>
<keyword evidence="5" id="KW-0175">Coiled coil</keyword>
<evidence type="ECO:0000256" key="5">
    <source>
        <dbReference type="SAM" id="Coils"/>
    </source>
</evidence>
<dbReference type="PANTHER" id="PTHR13954">
    <property type="entry name" value="IRE1-RELATED"/>
    <property type="match status" value="1"/>
</dbReference>
<dbReference type="OrthoDB" id="6332863at2759"/>
<dbReference type="Gene3D" id="3.30.200.20">
    <property type="entry name" value="Phosphorylase Kinase, domain 1"/>
    <property type="match status" value="2"/>
</dbReference>
<keyword evidence="2 4" id="KW-0067">ATP-binding</keyword>
<dbReference type="SUPFAM" id="SSF56112">
    <property type="entry name" value="Protein kinase-like (PK-like)"/>
    <property type="match status" value="3"/>
</dbReference>
<feature type="coiled-coil region" evidence="5">
    <location>
        <begin position="1703"/>
        <end position="1730"/>
    </location>
</feature>
<keyword evidence="9" id="KW-1185">Reference proteome</keyword>
<dbReference type="Gene3D" id="1.10.510.10">
    <property type="entry name" value="Transferase(Phosphotransferase) domain 1"/>
    <property type="match status" value="3"/>
</dbReference>
<dbReference type="GO" id="GO:0005524">
    <property type="term" value="F:ATP binding"/>
    <property type="evidence" value="ECO:0007669"/>
    <property type="project" value="UniProtKB-UniRule"/>
</dbReference>
<feature type="binding site" evidence="4">
    <location>
        <position position="682"/>
    </location>
    <ligand>
        <name>ATP</name>
        <dbReference type="ChEBI" id="CHEBI:30616"/>
    </ligand>
</feature>
<comment type="caution">
    <text evidence="8">The sequence shown here is derived from an EMBL/GenBank/DDBJ whole genome shotgun (WGS) entry which is preliminary data.</text>
</comment>
<feature type="repeat" description="ANK" evidence="3">
    <location>
        <begin position="1036"/>
        <end position="1072"/>
    </location>
</feature>
<organism evidence="8 9">
    <name type="scientific">Daphnia galeata</name>
    <dbReference type="NCBI Taxonomy" id="27404"/>
    <lineage>
        <taxon>Eukaryota</taxon>
        <taxon>Metazoa</taxon>
        <taxon>Ecdysozoa</taxon>
        <taxon>Arthropoda</taxon>
        <taxon>Crustacea</taxon>
        <taxon>Branchiopoda</taxon>
        <taxon>Diplostraca</taxon>
        <taxon>Cladocera</taxon>
        <taxon>Anomopoda</taxon>
        <taxon>Daphniidae</taxon>
        <taxon>Daphnia</taxon>
    </lineage>
</organism>
<evidence type="ECO:0000256" key="2">
    <source>
        <dbReference type="ARBA" id="ARBA00022840"/>
    </source>
</evidence>
<dbReference type="InterPro" id="IPR017441">
    <property type="entry name" value="Protein_kinase_ATP_BS"/>
</dbReference>
<dbReference type="PROSITE" id="PS00108">
    <property type="entry name" value="PROTEIN_KINASE_ST"/>
    <property type="match status" value="2"/>
</dbReference>
<feature type="domain" description="Protein kinase" evidence="7">
    <location>
        <begin position="1"/>
        <end position="113"/>
    </location>
</feature>
<dbReference type="InterPro" id="IPR000719">
    <property type="entry name" value="Prot_kinase_dom"/>
</dbReference>
<name>A0A8J2RU27_9CRUS</name>
<gene>
    <name evidence="8" type="ORF">DGAL_LOCUS9499</name>
</gene>
<sequence length="2091" mass="241024">MAPELLKERNQGRNNPGHKARGTVKSDVFAEGCVFGYFLSDGIHPFGDADYEIPSNIAKNKLDDLNKKIKSSYACRLIERMVQNDVKERITSKEALEQIESDIKELKQKEPKLFELLKASEVNLEEVRTLIHDGVDVNCVNSDGCTPLLYLAKVSKGKKNLKNAMELLLSFPIDVNKKEKRGYNALHLLCWFYQQEDLIDIVELLIAKGIDVTLIENNEGCNALHLLCENYRMNNLIEIIRLFINKQIDINRENKDGWNALHILCQNYKNENLLNIVRLLIDKKIDVHSSENNEMKCNALHLLCENYREKNLTEIIEALIDNQIDVNSKNKDGWNGLHFACKHYDKDDLIKVVRLFISRGIDVNAIEGNEGCNALHLVCDNYQNSNLKKIIQVFIEKGIHVNTKNHDGWNALHFACQNYKNENMIAIVRLLMANGIKVYTKTNKGWNALLILCRHYFNANLNELVRYLIENGIDVNWKNNKKWNALHFICKYYCNDNLIDIIKLLIENKIDVNCTTNEGNALLLLSKNYYNDKLIDIIQLLMEHKVDFNYRTNEGNALHLLCKYYPNKNLINILKLFIDKGMNWNCIDPRILIRQNPNQEYTEDYRQLFEHIPPTANGDEIEIEIIENSSNGILPELRLEFGFKIKMQKLEEIEFDPKVRLGEGSYGTVFSGMYKGQKVAVKIVRLIDTDENEEHILKRLNHPNIVKLFHVESDIKDKYFALELCDASMDQLFLEKEHAKKYRGPKLPCCFIVLLQLASGLEHIHSLKLIHRDIKPENVLIHVDSDEKVTIKWADFGLSKPVNERGTFTQTRIRGTMNWMAPELLKQLDEETGIAPVEKQRGTVKSDVFAQGLVFGYFMSDGKHIFGVGRKIEPNISKNRPVNLASVKSSRARDLLLEMLKSEPCERTTSQEVVEQLQSTMKELKQIEKRFFELLGAPNVNLQEVKSLIDEGVNVNCVNEKGLTPFLHLVRECHTKRNLMETMRLLIDNNVDVNSKDSDGWSALHFLCQSYGNENLIDIIQLLIRNGIVVDSKDGKMQNPLHLLCKFYKRDNLTDIVRVLIDNGIDVNSKKGGEWNAGWNALHISCKNFQKENLIDVVRLLIEKGIDLNCKTKDYEENALHVLCRYYRHNNWIEIIRLLIQSGIDVHARNHQGFTALHSLCKSYNKEVNLSDEIRFFFELGFDVNSKTEDEWNALQILCQNYENTNLIDIVHLFIEKGVDLNFANKDGWNALHILCQNYKNRNLIDIVQLFIEKGVDVNFANEGGWNALHILCQNYKNRNLIDIVRILIQNGIDVNWTNNKKWNALLFLCKNYVNDNLIEIIRLLIEHKFLMEHKVDLNYRTNEGNALLLLCKYYPNKANKNLINILKLFIDKGMNCIDPRILIRQNPNHKYTEDYRQLFQHIPPKAVGNEIEIIESSSNGILPELRIEFGCKIKMQKLEEIEFDSNDVLGDGGYGTVFSGMYKGQKVAVKIVRLINTDESEEHILKRLNHPNIVKLFHVEKDIKDKYFALELCDASMDQLFLGEKYAKKYRGPKLPCCFIVLLQLASGLEHIHSLKLIHRDIKPENVLIHVESDEKVTMKWADFGLSKPVNERGTFTQTKIRGTMDWMAPELLKQLDDKRTLNDEETGITPVEKQRGTVKSDVFAQGLVFGYFMSDGKHIFGIGRKIEPNIFKNKPVNLASVKSSRARELLLKMLMSDPSERTTSQEVVEQLQSTMKEMEKRLFELLGAPNVDLQEVKVLIDEGVNVNCVNENGLTPFLHLVRECHTKRNLKETVQLLIDNNIDVNSKESDGWVSALHFLCQSYGSEDLIDIIQLLIRNGIVVDSKDGKMQNPLHFLCEYYKKDNLTDIARVLIDNGINVNSKNDSGFNALHISCKNFQKENLIDVVRLLIQKGIDLNCKTSTYGQNALHVLCGNYRYNNWIEIIRLLIESGNDVHARDKQGFNALHRVDVNFANEGGWNALHNLCQNYKNENLIDIVRILIQNGIDVNWTNNKKWNALLIVCKNYVNDNLIEIVRLLIEHGININHTVYEGNALHLLCEYYPNENLVDILQLLITNGITAKRNGVIERIRKNPKQANNESVIQFLDQHF</sequence>